<reference evidence="1 2" key="1">
    <citation type="submission" date="2019-06" db="EMBL/GenBank/DDBJ databases">
        <authorList>
            <person name="Kincaid V.D."/>
            <person name="Fuller A."/>
            <person name="Hodges K."/>
            <person name="Bansal M."/>
            <person name="Essig J."/>
            <person name="Johnson A."/>
        </authorList>
    </citation>
    <scope>NUCLEOTIDE SEQUENCE [LARGE SCALE GENOMIC DNA]</scope>
</reference>
<organism evidence="1 2">
    <name type="scientific">Achromobacter phage Motura</name>
    <dbReference type="NCBI Taxonomy" id="2591403"/>
    <lineage>
        <taxon>Viruses</taxon>
        <taxon>Duplodnaviria</taxon>
        <taxon>Heunggongvirae</taxon>
        <taxon>Uroviricota</taxon>
        <taxon>Caudoviricetes</taxon>
        <taxon>Moturavirus</taxon>
        <taxon>Moturavirus motura</taxon>
    </lineage>
</organism>
<evidence type="ECO:0000313" key="2">
    <source>
        <dbReference type="Proteomes" id="UP000320799"/>
    </source>
</evidence>
<accession>A0A514CT88</accession>
<proteinExistence type="predicted"/>
<dbReference type="KEGG" id="vg:56136173"/>
<dbReference type="EMBL" id="MN094788">
    <property type="protein sequence ID" value="QDH83660.1"/>
    <property type="molecule type" value="Genomic_DNA"/>
</dbReference>
<keyword evidence="2" id="KW-1185">Reference proteome</keyword>
<evidence type="ECO:0000313" key="1">
    <source>
        <dbReference type="EMBL" id="QDH83660.1"/>
    </source>
</evidence>
<name>A0A514CT88_9CAUD</name>
<protein>
    <submittedName>
        <fullName evidence="1">Uncharacterized protein</fullName>
    </submittedName>
</protein>
<dbReference type="Proteomes" id="UP000320799">
    <property type="component" value="Segment"/>
</dbReference>
<sequence length="170" mass="19285">MRHADLQAPTLFKSTVQQMKTLTRPYHVVDQLKTLQECGEYLLAMSEHNDLDAMERALGDVYSVIKRLREGPTNALEFQKESGNDLTWTACTAFGDHTNVEVVPIYMGPGAGYVLAHPQRLRYADTKQLVYHNRERLRRYFLYTPPSMFQSLTNTTTSTSIFKGPGGPNV</sequence>
<dbReference type="GeneID" id="56136173"/>
<dbReference type="RefSeq" id="YP_009903897.1">
    <property type="nucleotide sequence ID" value="NC_049849.1"/>
</dbReference>